<evidence type="ECO:0000313" key="5">
    <source>
        <dbReference type="EMBL" id="GAA0368722.1"/>
    </source>
</evidence>
<dbReference type="RefSeq" id="WP_102797768.1">
    <property type="nucleotide sequence ID" value="NZ_BAAAEI010000023.1"/>
</dbReference>
<dbReference type="SUPFAM" id="SSF46689">
    <property type="entry name" value="Homeodomain-like"/>
    <property type="match status" value="1"/>
</dbReference>
<sequence>MFKARHSITLLFNANKVYDRQVIEGIGHYLQSSKADWDVYLEEDFLCRLEHIHEWSGDGIIADFDDMNIQLALKGSDKPVVGVGGSYSNPNHYPAVPYVATDNYALVKLAYEHLKQKGLERFAFYSVPIDENHRWAREREAAISELTAKDGYECQIYQGHCTRPETWQYAMNRLTDWIQSLPKPIGILAVTDSRARHLLQACDHIGLIVPDNVAIIGIDDDDIARFLSRISLSSVTQGCFEMGYQAAKLLHKQLSNIQVGRKQILVPPAGVASRQSTDFKALKDPYVIQAMHYIRQHATRGIKVEQVTDFVGISRSNLEQRFRSERGHSIHTELHNQKLGRACKMLSDTQVSPTEIANICGYPSLQYMYAVFKRHFDQTPTEYRSSHSEGIKPSAQVVNF</sequence>
<dbReference type="Pfam" id="PF22177">
    <property type="entry name" value="PBP1_XylR"/>
    <property type="match status" value="1"/>
</dbReference>
<evidence type="ECO:0000256" key="2">
    <source>
        <dbReference type="ARBA" id="ARBA00023125"/>
    </source>
</evidence>
<name>A0ABP3HEP2_9ALTE</name>
<evidence type="ECO:0000256" key="1">
    <source>
        <dbReference type="ARBA" id="ARBA00023015"/>
    </source>
</evidence>
<dbReference type="Pfam" id="PF12833">
    <property type="entry name" value="HTH_18"/>
    <property type="match status" value="1"/>
</dbReference>
<dbReference type="GO" id="GO:0003677">
    <property type="term" value="F:DNA binding"/>
    <property type="evidence" value="ECO:0007669"/>
    <property type="project" value="UniProtKB-KW"/>
</dbReference>
<accession>A0ABP3HEP2</accession>
<dbReference type="PANTHER" id="PTHR30146">
    <property type="entry name" value="LACI-RELATED TRANSCRIPTIONAL REPRESSOR"/>
    <property type="match status" value="1"/>
</dbReference>
<dbReference type="Proteomes" id="UP001501757">
    <property type="component" value="Unassembled WGS sequence"/>
</dbReference>
<keyword evidence="3" id="KW-0804">Transcription</keyword>
<dbReference type="CDD" id="cd01543">
    <property type="entry name" value="PBP1_XylR"/>
    <property type="match status" value="1"/>
</dbReference>
<dbReference type="SUPFAM" id="SSF53822">
    <property type="entry name" value="Periplasmic binding protein-like I"/>
    <property type="match status" value="1"/>
</dbReference>
<dbReference type="PROSITE" id="PS01124">
    <property type="entry name" value="HTH_ARAC_FAMILY_2"/>
    <property type="match status" value="1"/>
</dbReference>
<evidence type="ECO:0000313" key="6">
    <source>
        <dbReference type="Proteomes" id="UP001501757"/>
    </source>
</evidence>
<evidence type="ECO:0000259" key="4">
    <source>
        <dbReference type="PROSITE" id="PS01124"/>
    </source>
</evidence>
<dbReference type="InterPro" id="IPR054031">
    <property type="entry name" value="XylR_PBP1"/>
</dbReference>
<dbReference type="SMART" id="SM00342">
    <property type="entry name" value="HTH_ARAC"/>
    <property type="match status" value="1"/>
</dbReference>
<dbReference type="Gene3D" id="1.10.10.60">
    <property type="entry name" value="Homeodomain-like"/>
    <property type="match status" value="1"/>
</dbReference>
<gene>
    <name evidence="5" type="ORF">GCM10009092_36240</name>
</gene>
<comment type="caution">
    <text evidence="5">The sequence shown here is derived from an EMBL/GenBank/DDBJ whole genome shotgun (WGS) entry which is preliminary data.</text>
</comment>
<feature type="domain" description="HTH araC/xylS-type" evidence="4">
    <location>
        <begin position="288"/>
        <end position="386"/>
    </location>
</feature>
<dbReference type="InterPro" id="IPR028082">
    <property type="entry name" value="Peripla_BP_I"/>
</dbReference>
<reference evidence="6" key="1">
    <citation type="journal article" date="2019" name="Int. J. Syst. Evol. Microbiol.">
        <title>The Global Catalogue of Microorganisms (GCM) 10K type strain sequencing project: providing services to taxonomists for standard genome sequencing and annotation.</title>
        <authorList>
            <consortium name="The Broad Institute Genomics Platform"/>
            <consortium name="The Broad Institute Genome Sequencing Center for Infectious Disease"/>
            <person name="Wu L."/>
            <person name="Ma J."/>
        </authorList>
    </citation>
    <scope>NUCLEOTIDE SEQUENCE [LARGE SCALE GENOMIC DNA]</scope>
    <source>
        <strain evidence="6">JCM 13378</strain>
    </source>
</reference>
<keyword evidence="2 5" id="KW-0238">DNA-binding</keyword>
<dbReference type="InterPro" id="IPR009057">
    <property type="entry name" value="Homeodomain-like_sf"/>
</dbReference>
<organism evidence="5 6">
    <name type="scientific">Bowmanella denitrificans</name>
    <dbReference type="NCBI Taxonomy" id="366582"/>
    <lineage>
        <taxon>Bacteria</taxon>
        <taxon>Pseudomonadati</taxon>
        <taxon>Pseudomonadota</taxon>
        <taxon>Gammaproteobacteria</taxon>
        <taxon>Alteromonadales</taxon>
        <taxon>Alteromonadaceae</taxon>
        <taxon>Bowmanella</taxon>
    </lineage>
</organism>
<keyword evidence="6" id="KW-1185">Reference proteome</keyword>
<dbReference type="InterPro" id="IPR046335">
    <property type="entry name" value="LacI/GalR-like_sensor"/>
</dbReference>
<dbReference type="EMBL" id="BAAAEI010000023">
    <property type="protein sequence ID" value="GAA0368722.1"/>
    <property type="molecule type" value="Genomic_DNA"/>
</dbReference>
<proteinExistence type="predicted"/>
<dbReference type="Gene3D" id="3.40.50.2300">
    <property type="match status" value="2"/>
</dbReference>
<dbReference type="PANTHER" id="PTHR30146:SF24">
    <property type="entry name" value="XYLOSE OPERON REGULATORY PROTEIN"/>
    <property type="match status" value="1"/>
</dbReference>
<dbReference type="InterPro" id="IPR018060">
    <property type="entry name" value="HTH_AraC"/>
</dbReference>
<dbReference type="Pfam" id="PF13377">
    <property type="entry name" value="Peripla_BP_3"/>
    <property type="match status" value="1"/>
</dbReference>
<evidence type="ECO:0000256" key="3">
    <source>
        <dbReference type="ARBA" id="ARBA00023163"/>
    </source>
</evidence>
<keyword evidence="1" id="KW-0805">Transcription regulation</keyword>
<protein>
    <submittedName>
        <fullName evidence="5">DNA-binding transcriptional regulator</fullName>
    </submittedName>
</protein>